<evidence type="ECO:0000259" key="4">
    <source>
        <dbReference type="Pfam" id="PF15430"/>
    </source>
</evidence>
<evidence type="ECO:0000256" key="3">
    <source>
        <dbReference type="SAM" id="SignalP"/>
    </source>
</evidence>
<name>A0A131YUQ0_RHIAP</name>
<feature type="chain" id="PRO_5007286076" evidence="3">
    <location>
        <begin position="20"/>
        <end position="173"/>
    </location>
</feature>
<accession>A0A131YUQ0</accession>
<dbReference type="Pfam" id="PF15430">
    <property type="entry name" value="SVWC"/>
    <property type="match status" value="1"/>
</dbReference>
<evidence type="ECO:0000256" key="2">
    <source>
        <dbReference type="ARBA" id="ARBA00022525"/>
    </source>
</evidence>
<dbReference type="AlphaFoldDB" id="A0A131YUQ0"/>
<evidence type="ECO:0000313" key="5">
    <source>
        <dbReference type="EMBL" id="JAP81876.1"/>
    </source>
</evidence>
<protein>
    <submittedName>
        <fullName evidence="5">8.9 kDa family member</fullName>
    </submittedName>
</protein>
<dbReference type="InterPro" id="IPR029277">
    <property type="entry name" value="SVWC_dom"/>
</dbReference>
<feature type="signal peptide" evidence="3">
    <location>
        <begin position="1"/>
        <end position="19"/>
    </location>
</feature>
<organism evidence="5">
    <name type="scientific">Rhipicephalus appendiculatus</name>
    <name type="common">Brown ear tick</name>
    <dbReference type="NCBI Taxonomy" id="34631"/>
    <lineage>
        <taxon>Eukaryota</taxon>
        <taxon>Metazoa</taxon>
        <taxon>Ecdysozoa</taxon>
        <taxon>Arthropoda</taxon>
        <taxon>Chelicerata</taxon>
        <taxon>Arachnida</taxon>
        <taxon>Acari</taxon>
        <taxon>Parasitiformes</taxon>
        <taxon>Ixodida</taxon>
        <taxon>Ixodoidea</taxon>
        <taxon>Ixodidae</taxon>
        <taxon>Rhipicephalinae</taxon>
        <taxon>Rhipicephalus</taxon>
        <taxon>Rhipicephalus</taxon>
    </lineage>
</organism>
<keyword evidence="2" id="KW-0964">Secreted</keyword>
<keyword evidence="3" id="KW-0732">Signal</keyword>
<dbReference type="GO" id="GO:0005576">
    <property type="term" value="C:extracellular region"/>
    <property type="evidence" value="ECO:0007669"/>
    <property type="project" value="UniProtKB-SubCell"/>
</dbReference>
<dbReference type="EMBL" id="GEDV01006681">
    <property type="protein sequence ID" value="JAP81876.1"/>
    <property type="molecule type" value="Transcribed_RNA"/>
</dbReference>
<feature type="domain" description="Single" evidence="4">
    <location>
        <begin position="107"/>
        <end position="165"/>
    </location>
</feature>
<sequence>MMTNEVVVIYLSCFSLAKAMIFFNNVQVIPINDVQTLGGDCYLFGRRFSGTLRMKDRCETWTCFAAIRTVVVVRCAKLPENCYSIGYHWDPLPKCCNTMCDPNKFMCQTGDNRMMTNGQVLNLRSPCVRYICKNGTLVTQTCHGYGDPKCASVNINPCAPYPNCCGAGKVCEG</sequence>
<comment type="subcellular location">
    <subcellularLocation>
        <location evidence="1">Secreted</location>
    </subcellularLocation>
</comment>
<evidence type="ECO:0000256" key="1">
    <source>
        <dbReference type="ARBA" id="ARBA00004613"/>
    </source>
</evidence>
<proteinExistence type="predicted"/>
<reference evidence="5" key="1">
    <citation type="journal article" date="2016" name="Ticks Tick Borne Dis.">
        <title>De novo assembly and annotation of the salivary gland transcriptome of Rhipicephalus appendiculatus male and female ticks during blood feeding.</title>
        <authorList>
            <person name="de Castro M.H."/>
            <person name="de Klerk D."/>
            <person name="Pienaar R."/>
            <person name="Latif A.A."/>
            <person name="Rees D.J."/>
            <person name="Mans B.J."/>
        </authorList>
    </citation>
    <scope>NUCLEOTIDE SEQUENCE</scope>
    <source>
        <tissue evidence="5">Salivary glands</tissue>
    </source>
</reference>